<dbReference type="InterPro" id="IPR006860">
    <property type="entry name" value="FecR"/>
</dbReference>
<sequence>MNNDLKNLIKKNSEGKCTDEEQAKLQRWFHNFNADQPTDLTEEDHHDASHKIWSAVSFQSALPSNLIHKPRSYPFVKVVTMAAAVAAVVFGLFFLLKKDNSAVENYANDVKPGSNQATLTLADGKTINLAEAKNGQLAKDRNVEIIKMADGQLQFRFNADDISKPTRVKNEGALNLMVTPKGGQYSISLPDGTNVWVNAGSKIRFPSNFENLSERRVYLSGEAYFEVKPMRAVYGDQRGPRPVPFKVITDKQELTVLGTHFNINSYDDESYTKTTLLEGSVKVSAKGGYAILKPGQQSVTNGSAFELSAADIEEAVAWKNGEFMFAKEELGGIMKKISRWYNVEVVYADPQLENKVFNGTISKFKNVSRVLKMLEATGEVKFRIEGRRVTVMR</sequence>
<dbReference type="Pfam" id="PF16344">
    <property type="entry name" value="FecR_C"/>
    <property type="match status" value="1"/>
</dbReference>
<dbReference type="OrthoDB" id="1099963at2"/>
<feature type="transmembrane region" description="Helical" evidence="1">
    <location>
        <begin position="75"/>
        <end position="96"/>
    </location>
</feature>
<dbReference type="AlphaFoldDB" id="A0A1W2DL87"/>
<dbReference type="Gene3D" id="3.55.50.30">
    <property type="match status" value="1"/>
</dbReference>
<gene>
    <name evidence="4" type="ORF">SAMN04488101_107151</name>
</gene>
<dbReference type="GO" id="GO:0016989">
    <property type="term" value="F:sigma factor antagonist activity"/>
    <property type="evidence" value="ECO:0007669"/>
    <property type="project" value="TreeGrafter"/>
</dbReference>
<feature type="domain" description="Protein FecR C-terminal" evidence="3">
    <location>
        <begin position="322"/>
        <end position="391"/>
    </location>
</feature>
<dbReference type="InterPro" id="IPR012373">
    <property type="entry name" value="Ferrdict_sens_TM"/>
</dbReference>
<dbReference type="STRING" id="475255.SAMN04488101_107151"/>
<feature type="domain" description="FecR protein" evidence="2">
    <location>
        <begin position="177"/>
        <end position="282"/>
    </location>
</feature>
<dbReference type="Proteomes" id="UP000192678">
    <property type="component" value="Unassembled WGS sequence"/>
</dbReference>
<keyword evidence="1" id="KW-0812">Transmembrane</keyword>
<evidence type="ECO:0000259" key="3">
    <source>
        <dbReference type="Pfam" id="PF16344"/>
    </source>
</evidence>
<keyword evidence="5" id="KW-1185">Reference proteome</keyword>
<protein>
    <submittedName>
        <fullName evidence="4">FecR family protein</fullName>
    </submittedName>
</protein>
<name>A0A1W2DL87_9SPHI</name>
<dbReference type="Gene3D" id="2.60.120.1440">
    <property type="match status" value="1"/>
</dbReference>
<keyword evidence="1" id="KW-0472">Membrane</keyword>
<evidence type="ECO:0000256" key="1">
    <source>
        <dbReference type="SAM" id="Phobius"/>
    </source>
</evidence>
<evidence type="ECO:0000313" key="4">
    <source>
        <dbReference type="EMBL" id="SMC98193.1"/>
    </source>
</evidence>
<dbReference type="PANTHER" id="PTHR30273:SF2">
    <property type="entry name" value="PROTEIN FECR"/>
    <property type="match status" value="1"/>
</dbReference>
<dbReference type="Pfam" id="PF04773">
    <property type="entry name" value="FecR"/>
    <property type="match status" value="1"/>
</dbReference>
<evidence type="ECO:0000313" key="5">
    <source>
        <dbReference type="Proteomes" id="UP000192678"/>
    </source>
</evidence>
<evidence type="ECO:0000259" key="2">
    <source>
        <dbReference type="Pfam" id="PF04773"/>
    </source>
</evidence>
<keyword evidence="1" id="KW-1133">Transmembrane helix</keyword>
<dbReference type="EMBL" id="FWYB01000007">
    <property type="protein sequence ID" value="SMC98193.1"/>
    <property type="molecule type" value="Genomic_DNA"/>
</dbReference>
<proteinExistence type="predicted"/>
<organism evidence="4 5">
    <name type="scientific">Pedobacter nyackensis</name>
    <dbReference type="NCBI Taxonomy" id="475255"/>
    <lineage>
        <taxon>Bacteria</taxon>
        <taxon>Pseudomonadati</taxon>
        <taxon>Bacteroidota</taxon>
        <taxon>Sphingobacteriia</taxon>
        <taxon>Sphingobacteriales</taxon>
        <taxon>Sphingobacteriaceae</taxon>
        <taxon>Pedobacter</taxon>
    </lineage>
</organism>
<reference evidence="4 5" key="1">
    <citation type="submission" date="2017-04" db="EMBL/GenBank/DDBJ databases">
        <authorList>
            <person name="Afonso C.L."/>
            <person name="Miller P.J."/>
            <person name="Scott M.A."/>
            <person name="Spackman E."/>
            <person name="Goraichik I."/>
            <person name="Dimitrov K.M."/>
            <person name="Suarez D.L."/>
            <person name="Swayne D.E."/>
        </authorList>
    </citation>
    <scope>NUCLEOTIDE SEQUENCE [LARGE SCALE GENOMIC DNA]</scope>
    <source>
        <strain evidence="4 5">DSM 19625</strain>
    </source>
</reference>
<dbReference type="RefSeq" id="WP_084290009.1">
    <property type="nucleotide sequence ID" value="NZ_FWYB01000007.1"/>
</dbReference>
<dbReference type="InterPro" id="IPR032508">
    <property type="entry name" value="FecR_C"/>
</dbReference>
<dbReference type="PANTHER" id="PTHR30273">
    <property type="entry name" value="PERIPLASMIC SIGNAL SENSOR AND SIGMA FACTOR ACTIVATOR FECR-RELATED"/>
    <property type="match status" value="1"/>
</dbReference>
<accession>A0A1W2DL87</accession>